<accession>A0A139RMW2</accession>
<organism evidence="1 2">
    <name type="scientific">Streptococcus oralis</name>
    <dbReference type="NCBI Taxonomy" id="1303"/>
    <lineage>
        <taxon>Bacteria</taxon>
        <taxon>Bacillati</taxon>
        <taxon>Bacillota</taxon>
        <taxon>Bacilli</taxon>
        <taxon>Lactobacillales</taxon>
        <taxon>Streptococcaceae</taxon>
        <taxon>Streptococcus</taxon>
    </lineage>
</organism>
<proteinExistence type="predicted"/>
<sequence length="37" mass="4498">MIFFLKKFFYGIVNNLIFQETKISLKKEKAFREPSLE</sequence>
<name>A0A139RMW2_STROR</name>
<gene>
    <name evidence="1" type="ORF">SORDD17_00715</name>
</gene>
<dbReference type="AlphaFoldDB" id="A0A139RMW2"/>
<protein>
    <submittedName>
        <fullName evidence="1">Uncharacterized protein</fullName>
    </submittedName>
</protein>
<dbReference type="Proteomes" id="UP000072989">
    <property type="component" value="Unassembled WGS sequence"/>
</dbReference>
<comment type="caution">
    <text evidence="1">The sequence shown here is derived from an EMBL/GenBank/DDBJ whole genome shotgun (WGS) entry which is preliminary data.</text>
</comment>
<reference evidence="1 2" key="1">
    <citation type="submission" date="2016-01" db="EMBL/GenBank/DDBJ databases">
        <title>Highly variable Streptococcus oralis are common among viridans streptococci isolated from primates.</title>
        <authorList>
            <person name="Denapaite D."/>
            <person name="Rieger M."/>
            <person name="Koendgen S."/>
            <person name="Brueckner R."/>
            <person name="Ochigava I."/>
            <person name="Kappeler P."/>
            <person name="Maetz-Rensing K."/>
            <person name="Leendertz F."/>
            <person name="Hakenbeck R."/>
        </authorList>
    </citation>
    <scope>NUCLEOTIDE SEQUENCE [LARGE SCALE GENOMIC DNA]</scope>
    <source>
        <strain evidence="1 2">DD17</strain>
    </source>
</reference>
<evidence type="ECO:0000313" key="2">
    <source>
        <dbReference type="Proteomes" id="UP000072989"/>
    </source>
</evidence>
<dbReference type="EMBL" id="LQZE01000152">
    <property type="protein sequence ID" value="KXU16074.1"/>
    <property type="molecule type" value="Genomic_DNA"/>
</dbReference>
<evidence type="ECO:0000313" key="1">
    <source>
        <dbReference type="EMBL" id="KXU16074.1"/>
    </source>
</evidence>